<reference evidence="1" key="1">
    <citation type="journal article" date="2014" name="Int. J. Syst. Evol. Microbiol.">
        <title>Complete genome sequence of Corynebacterium casei LMG S-19264T (=DSM 44701T), isolated from a smear-ripened cheese.</title>
        <authorList>
            <consortium name="US DOE Joint Genome Institute (JGI-PGF)"/>
            <person name="Walter F."/>
            <person name="Albersmeier A."/>
            <person name="Kalinowski J."/>
            <person name="Ruckert C."/>
        </authorList>
    </citation>
    <scope>NUCLEOTIDE SEQUENCE</scope>
    <source>
        <strain evidence="1">JCM 3346</strain>
    </source>
</reference>
<evidence type="ECO:0000313" key="1">
    <source>
        <dbReference type="EMBL" id="GGR26510.1"/>
    </source>
</evidence>
<evidence type="ECO:0000313" key="2">
    <source>
        <dbReference type="Proteomes" id="UP000610303"/>
    </source>
</evidence>
<gene>
    <name evidence="1" type="ORF">GCM10010196_20010</name>
</gene>
<comment type="caution">
    <text evidence="1">The sequence shown here is derived from an EMBL/GenBank/DDBJ whole genome shotgun (WGS) entry which is preliminary data.</text>
</comment>
<accession>A0A918CJN0</accession>
<protein>
    <recommendedName>
        <fullName evidence="3">DUF559 domain-containing protein</fullName>
    </recommendedName>
</protein>
<dbReference type="Proteomes" id="UP000610303">
    <property type="component" value="Unassembled WGS sequence"/>
</dbReference>
<evidence type="ECO:0008006" key="3">
    <source>
        <dbReference type="Google" id="ProtNLM"/>
    </source>
</evidence>
<sequence>MTARRPLPPHLAGRPFATRTALDAGVSAGRIRAADLDAPTSGARAPRGGDAEHRRRAILLALRGDAFLCGASAAAEYELPVPWRLGTIVEVGVPWPARAPRRAGVVARSLRIQPHELVRLDGARTTSPERTFCDLAARLTVPELVAVADALPPSLDLATAVEQYPDGRMRPKLSAALALRDTRRESPKESELLALTILAGLPTHLPQAVIVDEAGRFVARVDALFAEYGEVLEYQGDHHRSELRQWRRDRTREAELEALGFHVTEVTQADLLRPRELIARLAATLRRRGWAGTPRFSRWFPAR</sequence>
<reference evidence="1" key="2">
    <citation type="submission" date="2020-09" db="EMBL/GenBank/DDBJ databases">
        <authorList>
            <person name="Sun Q."/>
            <person name="Ohkuma M."/>
        </authorList>
    </citation>
    <scope>NUCLEOTIDE SEQUENCE</scope>
    <source>
        <strain evidence="1">JCM 3346</strain>
    </source>
</reference>
<name>A0A918CJN0_AGRME</name>
<dbReference type="EMBL" id="BMRJ01000002">
    <property type="protein sequence ID" value="GGR26510.1"/>
    <property type="molecule type" value="Genomic_DNA"/>
</dbReference>
<keyword evidence="2" id="KW-1185">Reference proteome</keyword>
<dbReference type="RefSeq" id="WP_189085226.1">
    <property type="nucleotide sequence ID" value="NZ_BMRJ01000002.1"/>
</dbReference>
<dbReference type="AlphaFoldDB" id="A0A918CJN0"/>
<dbReference type="Gene3D" id="3.40.960.10">
    <property type="entry name" value="VSR Endonuclease"/>
    <property type="match status" value="1"/>
</dbReference>
<organism evidence="1 2">
    <name type="scientific">Agromyces mediolanus</name>
    <name type="common">Corynebacterium mediolanum</name>
    <dbReference type="NCBI Taxonomy" id="41986"/>
    <lineage>
        <taxon>Bacteria</taxon>
        <taxon>Bacillati</taxon>
        <taxon>Actinomycetota</taxon>
        <taxon>Actinomycetes</taxon>
        <taxon>Micrococcales</taxon>
        <taxon>Microbacteriaceae</taxon>
        <taxon>Agromyces</taxon>
    </lineage>
</organism>
<proteinExistence type="predicted"/>